<dbReference type="EMBL" id="CP144746">
    <property type="protein sequence ID" value="WVZ57496.1"/>
    <property type="molecule type" value="Genomic_DNA"/>
</dbReference>
<name>A0AAQ3SMZ5_PASNO</name>
<dbReference type="AlphaFoldDB" id="A0AAQ3SMZ5"/>
<feature type="compositionally biased region" description="Basic and acidic residues" evidence="1">
    <location>
        <begin position="69"/>
        <end position="92"/>
    </location>
</feature>
<evidence type="ECO:0000313" key="2">
    <source>
        <dbReference type="EMBL" id="WVZ57496.1"/>
    </source>
</evidence>
<protein>
    <submittedName>
        <fullName evidence="2">Uncharacterized protein</fullName>
    </submittedName>
</protein>
<feature type="region of interest" description="Disordered" evidence="1">
    <location>
        <begin position="69"/>
        <end position="136"/>
    </location>
</feature>
<sequence>MVLRSLIVKMKALPRPVPGAVALAPSPPPQAQIQAQVIHGGPMLLQKLEILPDIVVSCHAWSLCLHAKSERKEDQSQRDLHRAEEGKPERWSMDPGGASVPAVEASQHRRIGCWRDERWREDERGRQRSWAKSWTE</sequence>
<evidence type="ECO:0000256" key="1">
    <source>
        <dbReference type="SAM" id="MobiDB-lite"/>
    </source>
</evidence>
<dbReference type="Proteomes" id="UP001341281">
    <property type="component" value="Chromosome 02"/>
</dbReference>
<keyword evidence="3" id="KW-1185">Reference proteome</keyword>
<gene>
    <name evidence="2" type="ORF">U9M48_007875</name>
</gene>
<feature type="compositionally biased region" description="Basic and acidic residues" evidence="1">
    <location>
        <begin position="113"/>
        <end position="126"/>
    </location>
</feature>
<proteinExistence type="predicted"/>
<evidence type="ECO:0000313" key="3">
    <source>
        <dbReference type="Proteomes" id="UP001341281"/>
    </source>
</evidence>
<accession>A0AAQ3SMZ5</accession>
<reference evidence="2 3" key="1">
    <citation type="submission" date="2024-02" db="EMBL/GenBank/DDBJ databases">
        <title>High-quality chromosome-scale genome assembly of Pensacola bahiagrass (Paspalum notatum Flugge var. saurae).</title>
        <authorList>
            <person name="Vega J.M."/>
            <person name="Podio M."/>
            <person name="Orjuela J."/>
            <person name="Siena L.A."/>
            <person name="Pessino S.C."/>
            <person name="Combes M.C."/>
            <person name="Mariac C."/>
            <person name="Albertini E."/>
            <person name="Pupilli F."/>
            <person name="Ortiz J.P.A."/>
            <person name="Leblanc O."/>
        </authorList>
    </citation>
    <scope>NUCLEOTIDE SEQUENCE [LARGE SCALE GENOMIC DNA]</scope>
    <source>
        <strain evidence="2">R1</strain>
        <tissue evidence="2">Leaf</tissue>
    </source>
</reference>
<organism evidence="2 3">
    <name type="scientific">Paspalum notatum var. saurae</name>
    <dbReference type="NCBI Taxonomy" id="547442"/>
    <lineage>
        <taxon>Eukaryota</taxon>
        <taxon>Viridiplantae</taxon>
        <taxon>Streptophyta</taxon>
        <taxon>Embryophyta</taxon>
        <taxon>Tracheophyta</taxon>
        <taxon>Spermatophyta</taxon>
        <taxon>Magnoliopsida</taxon>
        <taxon>Liliopsida</taxon>
        <taxon>Poales</taxon>
        <taxon>Poaceae</taxon>
        <taxon>PACMAD clade</taxon>
        <taxon>Panicoideae</taxon>
        <taxon>Andropogonodae</taxon>
        <taxon>Paspaleae</taxon>
        <taxon>Paspalinae</taxon>
        <taxon>Paspalum</taxon>
    </lineage>
</organism>